<gene>
    <name evidence="3" type="ORF">ACFQ1T_04515</name>
</gene>
<feature type="region of interest" description="Disordered" evidence="1">
    <location>
        <begin position="68"/>
        <end position="97"/>
    </location>
</feature>
<feature type="compositionally biased region" description="Basic residues" evidence="1">
    <location>
        <begin position="85"/>
        <end position="97"/>
    </location>
</feature>
<protein>
    <recommendedName>
        <fullName evidence="5">Secreted protein</fullName>
    </recommendedName>
</protein>
<feature type="chain" id="PRO_5046125656" description="Secreted protein" evidence="2">
    <location>
        <begin position="22"/>
        <end position="124"/>
    </location>
</feature>
<evidence type="ECO:0000256" key="2">
    <source>
        <dbReference type="SAM" id="SignalP"/>
    </source>
</evidence>
<comment type="caution">
    <text evidence="3">The sequence shown here is derived from an EMBL/GenBank/DDBJ whole genome shotgun (WGS) entry which is preliminary data.</text>
</comment>
<evidence type="ECO:0000256" key="1">
    <source>
        <dbReference type="SAM" id="MobiDB-lite"/>
    </source>
</evidence>
<accession>A0ABW3GFH8</accession>
<evidence type="ECO:0008006" key="5">
    <source>
        <dbReference type="Google" id="ProtNLM"/>
    </source>
</evidence>
<sequence>MHSHKSYMLPKLIFLNMLALMMITFEHEAPADNRYFLKAVNAGEGAKPEPEQHVQLAEASDAMVNTAQATPVQATPGKVEPARKAPVKRRLVSHKSSPKAKVMLQRASYQSNSPLGCCFRGNYS</sequence>
<evidence type="ECO:0000313" key="3">
    <source>
        <dbReference type="EMBL" id="MFD0929038.1"/>
    </source>
</evidence>
<dbReference type="RefSeq" id="WP_379074319.1">
    <property type="nucleotide sequence ID" value="NZ_JBHTJW010000002.1"/>
</dbReference>
<proteinExistence type="predicted"/>
<evidence type="ECO:0000313" key="4">
    <source>
        <dbReference type="Proteomes" id="UP001597106"/>
    </source>
</evidence>
<reference evidence="4" key="1">
    <citation type="journal article" date="2019" name="Int. J. Syst. Evol. Microbiol.">
        <title>The Global Catalogue of Microorganisms (GCM) 10K type strain sequencing project: providing services to taxonomists for standard genome sequencing and annotation.</title>
        <authorList>
            <consortium name="The Broad Institute Genomics Platform"/>
            <consortium name="The Broad Institute Genome Sequencing Center for Infectious Disease"/>
            <person name="Wu L."/>
            <person name="Ma J."/>
        </authorList>
    </citation>
    <scope>NUCLEOTIDE SEQUENCE [LARGE SCALE GENOMIC DNA]</scope>
    <source>
        <strain evidence="4">CCUG 59685</strain>
    </source>
</reference>
<organism evidence="3 4">
    <name type="scientific">Methylophilus glucosoxydans</name>
    <dbReference type="NCBI Taxonomy" id="752553"/>
    <lineage>
        <taxon>Bacteria</taxon>
        <taxon>Pseudomonadati</taxon>
        <taxon>Pseudomonadota</taxon>
        <taxon>Betaproteobacteria</taxon>
        <taxon>Nitrosomonadales</taxon>
        <taxon>Methylophilaceae</taxon>
        <taxon>Methylophilus</taxon>
    </lineage>
</organism>
<dbReference type="Proteomes" id="UP001597106">
    <property type="component" value="Unassembled WGS sequence"/>
</dbReference>
<keyword evidence="4" id="KW-1185">Reference proteome</keyword>
<feature type="signal peptide" evidence="2">
    <location>
        <begin position="1"/>
        <end position="21"/>
    </location>
</feature>
<keyword evidence="2" id="KW-0732">Signal</keyword>
<dbReference type="EMBL" id="JBHTJW010000002">
    <property type="protein sequence ID" value="MFD0929038.1"/>
    <property type="molecule type" value="Genomic_DNA"/>
</dbReference>
<name>A0ABW3GFH8_9PROT</name>